<accession>A0A8H4PR68</accession>
<name>A0A8H4PR68_9HYPO</name>
<comment type="caution">
    <text evidence="3">The sequence shown here is derived from an EMBL/GenBank/DDBJ whole genome shotgun (WGS) entry which is preliminary data.</text>
</comment>
<dbReference type="InterPro" id="IPR050593">
    <property type="entry name" value="LovG"/>
</dbReference>
<dbReference type="OrthoDB" id="414698at2759"/>
<gene>
    <name evidence="3" type="ORF">G6O67_005279</name>
</gene>
<dbReference type="AlphaFoldDB" id="A0A8H4PR68"/>
<feature type="domain" description="Serine hydrolase" evidence="2">
    <location>
        <begin position="2"/>
        <end position="235"/>
    </location>
</feature>
<dbReference type="Gene3D" id="3.40.50.1820">
    <property type="entry name" value="alpha/beta hydrolase"/>
    <property type="match status" value="1"/>
</dbReference>
<dbReference type="InterPro" id="IPR029058">
    <property type="entry name" value="AB_hydrolase_fold"/>
</dbReference>
<reference evidence="3 4" key="1">
    <citation type="journal article" date="2020" name="Genome Biol. Evol.">
        <title>A new high-quality draft genome assembly of the Chinese cordyceps Ophiocordyceps sinensis.</title>
        <authorList>
            <person name="Shu R."/>
            <person name="Zhang J."/>
            <person name="Meng Q."/>
            <person name="Zhang H."/>
            <person name="Zhou G."/>
            <person name="Li M."/>
            <person name="Wu P."/>
            <person name="Zhao Y."/>
            <person name="Chen C."/>
            <person name="Qin Q."/>
        </authorList>
    </citation>
    <scope>NUCLEOTIDE SEQUENCE [LARGE SCALE GENOMIC DNA]</scope>
    <source>
        <strain evidence="3 4">IOZ07</strain>
    </source>
</reference>
<keyword evidence="4" id="KW-1185">Reference proteome</keyword>
<protein>
    <recommendedName>
        <fullName evidence="2">Serine hydrolase domain-containing protein</fullName>
    </recommendedName>
</protein>
<sequence>MKFLCLHGSFGSAANFQTQLAPFVKEVEKSTPGRFRWIDGFHQADPPKGFTEYFGPSPLYKFVGYDGVETLNEFADKLRDFPAGADPEETIRHLTKDKDFYNADAVRKTIAQLLEVIDADPEIEGILGYSEGAMAAATVIMEERRRWVEEGIPRRIKCGVFFAGWPPVILVGDTVKPCLADECEDFIDIPTCHIVGCKDPYIHGAMALYDMCDPDSAELFDHGKGHTLPRDERTIGELTSTLNMAMCKSVAA</sequence>
<keyword evidence="1" id="KW-0378">Hydrolase</keyword>
<dbReference type="GO" id="GO:0016787">
    <property type="term" value="F:hydrolase activity"/>
    <property type="evidence" value="ECO:0007669"/>
    <property type="project" value="UniProtKB-KW"/>
</dbReference>
<dbReference type="Proteomes" id="UP000557566">
    <property type="component" value="Unassembled WGS sequence"/>
</dbReference>
<dbReference type="GO" id="GO:0019748">
    <property type="term" value="P:secondary metabolic process"/>
    <property type="evidence" value="ECO:0007669"/>
    <property type="project" value="TreeGrafter"/>
</dbReference>
<dbReference type="GO" id="GO:0005634">
    <property type="term" value="C:nucleus"/>
    <property type="evidence" value="ECO:0007669"/>
    <property type="project" value="TreeGrafter"/>
</dbReference>
<proteinExistence type="predicted"/>
<dbReference type="PANTHER" id="PTHR48070:SF4">
    <property type="entry name" value="ESTERASE ALNB"/>
    <property type="match status" value="1"/>
</dbReference>
<evidence type="ECO:0000313" key="3">
    <source>
        <dbReference type="EMBL" id="KAF4508961.1"/>
    </source>
</evidence>
<dbReference type="Pfam" id="PF03959">
    <property type="entry name" value="FSH1"/>
    <property type="match status" value="1"/>
</dbReference>
<evidence type="ECO:0000259" key="2">
    <source>
        <dbReference type="Pfam" id="PF03959"/>
    </source>
</evidence>
<dbReference type="SUPFAM" id="SSF53474">
    <property type="entry name" value="alpha/beta-Hydrolases"/>
    <property type="match status" value="1"/>
</dbReference>
<dbReference type="GO" id="GO:0005737">
    <property type="term" value="C:cytoplasm"/>
    <property type="evidence" value="ECO:0007669"/>
    <property type="project" value="TreeGrafter"/>
</dbReference>
<dbReference type="InterPro" id="IPR005645">
    <property type="entry name" value="FSH-like_dom"/>
</dbReference>
<evidence type="ECO:0000256" key="1">
    <source>
        <dbReference type="ARBA" id="ARBA00022801"/>
    </source>
</evidence>
<evidence type="ECO:0000313" key="4">
    <source>
        <dbReference type="Proteomes" id="UP000557566"/>
    </source>
</evidence>
<dbReference type="PANTHER" id="PTHR48070">
    <property type="entry name" value="ESTERASE OVCA2"/>
    <property type="match status" value="1"/>
</dbReference>
<organism evidence="3 4">
    <name type="scientific">Ophiocordyceps sinensis</name>
    <dbReference type="NCBI Taxonomy" id="72228"/>
    <lineage>
        <taxon>Eukaryota</taxon>
        <taxon>Fungi</taxon>
        <taxon>Dikarya</taxon>
        <taxon>Ascomycota</taxon>
        <taxon>Pezizomycotina</taxon>
        <taxon>Sordariomycetes</taxon>
        <taxon>Hypocreomycetidae</taxon>
        <taxon>Hypocreales</taxon>
        <taxon>Ophiocordycipitaceae</taxon>
        <taxon>Ophiocordyceps</taxon>
    </lineage>
</organism>
<dbReference type="EMBL" id="JAAVMX010000005">
    <property type="protein sequence ID" value="KAF4508961.1"/>
    <property type="molecule type" value="Genomic_DNA"/>
</dbReference>